<accession>A0A9D5YXG5</accession>
<evidence type="ECO:0000256" key="1">
    <source>
        <dbReference type="SAM" id="Phobius"/>
    </source>
</evidence>
<protein>
    <submittedName>
        <fullName evidence="3">DUF4328 domain-containing protein</fullName>
    </submittedName>
</protein>
<organism evidence="3 4">
    <name type="scientific">Oerskovia douganii</name>
    <dbReference type="NCBI Taxonomy" id="2762210"/>
    <lineage>
        <taxon>Bacteria</taxon>
        <taxon>Bacillati</taxon>
        <taxon>Actinomycetota</taxon>
        <taxon>Actinomycetes</taxon>
        <taxon>Micrococcales</taxon>
        <taxon>Cellulomonadaceae</taxon>
        <taxon>Oerskovia</taxon>
    </lineage>
</organism>
<feature type="transmembrane region" description="Helical" evidence="1">
    <location>
        <begin position="51"/>
        <end position="79"/>
    </location>
</feature>
<dbReference type="AlphaFoldDB" id="A0A9D5YXG5"/>
<dbReference type="Proteomes" id="UP000822993">
    <property type="component" value="Unassembled WGS sequence"/>
</dbReference>
<dbReference type="EMBL" id="JACSPN010000001">
    <property type="protein sequence ID" value="MBE7698887.1"/>
    <property type="molecule type" value="Genomic_DNA"/>
</dbReference>
<keyword evidence="4" id="KW-1185">Reference proteome</keyword>
<dbReference type="Pfam" id="PF14219">
    <property type="entry name" value="DUF4328"/>
    <property type="match status" value="1"/>
</dbReference>
<evidence type="ECO:0000313" key="3">
    <source>
        <dbReference type="EMBL" id="MBE7698887.1"/>
    </source>
</evidence>
<gene>
    <name evidence="3" type="ORF">H9623_01020</name>
</gene>
<evidence type="ECO:0000313" key="4">
    <source>
        <dbReference type="Proteomes" id="UP000822993"/>
    </source>
</evidence>
<feature type="transmembrane region" description="Helical" evidence="1">
    <location>
        <begin position="173"/>
        <end position="192"/>
    </location>
</feature>
<dbReference type="RefSeq" id="WP_193718225.1">
    <property type="nucleotide sequence ID" value="NZ_JACSPN010000001.1"/>
</dbReference>
<dbReference type="InterPro" id="IPR025565">
    <property type="entry name" value="DUF4328"/>
</dbReference>
<keyword evidence="1" id="KW-1133">Transmembrane helix</keyword>
<feature type="domain" description="DUF4328" evidence="2">
    <location>
        <begin position="94"/>
        <end position="228"/>
    </location>
</feature>
<feature type="transmembrane region" description="Helical" evidence="1">
    <location>
        <begin position="91"/>
        <end position="115"/>
    </location>
</feature>
<keyword evidence="1" id="KW-0812">Transmembrane</keyword>
<feature type="transmembrane region" description="Helical" evidence="1">
    <location>
        <begin position="198"/>
        <end position="221"/>
    </location>
</feature>
<proteinExistence type="predicted"/>
<reference evidence="3 4" key="1">
    <citation type="submission" date="2020-08" db="EMBL/GenBank/DDBJ databases">
        <title>A Genomic Blueprint of the Chicken Gut Microbiome.</title>
        <authorList>
            <person name="Gilroy R."/>
            <person name="Ravi A."/>
            <person name="Getino M."/>
            <person name="Pursley I."/>
            <person name="Horton D.L."/>
            <person name="Alikhan N.-F."/>
            <person name="Baker D."/>
            <person name="Gharbi K."/>
            <person name="Hall N."/>
            <person name="Watson M."/>
            <person name="Adriaenssens E.M."/>
            <person name="Foster-Nyarko E."/>
            <person name="Jarju S."/>
            <person name="Secka A."/>
            <person name="Antonio M."/>
            <person name="Oren A."/>
            <person name="Chaudhuri R."/>
            <person name="La Ragione R.M."/>
            <person name="Hildebrand F."/>
            <person name="Pallen M.J."/>
        </authorList>
    </citation>
    <scope>NUCLEOTIDE SEQUENCE [LARGE SCALE GENOMIC DNA]</scope>
    <source>
        <strain evidence="3 4">Sa1BUA8</strain>
    </source>
</reference>
<sequence length="247" mass="26157">MSDQSPVDVPFSQPVPAALPAMRPYGGHLPPPAYWGPPPRPVAPGLGTASVVLAATVALVVVVQFLVSFPAVATLDAIVAGEQVPTGVLDAYDALSSVALLVELAAGVVTVVWLWKSRTFAEAASPGWPHTRSRVWVWLGWFVPVVALWFPYQVVRDVRAATLREKRPGLGGWWAAWLVLGFATNASARLLGSDDPDVWRALSVFDGLAALAVVVAAALWAKVVREVSAGQRAADAPAQGQAQAERF</sequence>
<evidence type="ECO:0000259" key="2">
    <source>
        <dbReference type="Pfam" id="PF14219"/>
    </source>
</evidence>
<name>A0A9D5YXG5_9CELL</name>
<keyword evidence="1" id="KW-0472">Membrane</keyword>
<feature type="transmembrane region" description="Helical" evidence="1">
    <location>
        <begin position="135"/>
        <end position="152"/>
    </location>
</feature>
<comment type="caution">
    <text evidence="3">The sequence shown here is derived from an EMBL/GenBank/DDBJ whole genome shotgun (WGS) entry which is preliminary data.</text>
</comment>